<organism evidence="2 3">
    <name type="scientific">Raoultibacter timonensis</name>
    <dbReference type="NCBI Taxonomy" id="1907662"/>
    <lineage>
        <taxon>Bacteria</taxon>
        <taxon>Bacillati</taxon>
        <taxon>Actinomycetota</taxon>
        <taxon>Coriobacteriia</taxon>
        <taxon>Eggerthellales</taxon>
        <taxon>Eggerthellaceae</taxon>
        <taxon>Raoultibacter</taxon>
    </lineage>
</organism>
<gene>
    <name evidence="2" type="ORF">CE91St30_25530</name>
</gene>
<dbReference type="Proteomes" id="UP001320544">
    <property type="component" value="Chromosome"/>
</dbReference>
<dbReference type="EMBL" id="AP025564">
    <property type="protein sequence ID" value="BDE97220.1"/>
    <property type="molecule type" value="Genomic_DNA"/>
</dbReference>
<evidence type="ECO:0000313" key="2">
    <source>
        <dbReference type="EMBL" id="BDE97220.1"/>
    </source>
</evidence>
<keyword evidence="1" id="KW-0472">Membrane</keyword>
<feature type="transmembrane region" description="Helical" evidence="1">
    <location>
        <begin position="59"/>
        <end position="79"/>
    </location>
</feature>
<accession>A0ABM7WLE8</accession>
<feature type="transmembrane region" description="Helical" evidence="1">
    <location>
        <begin position="6"/>
        <end position="27"/>
    </location>
</feature>
<sequence length="85" mass="9393">MIRFYVLLAISLFLYAGIGAVITWLLFRVACCVDDVRYLADAAQANGSPVERRKSPLRYAIVVAGIFAVPTTFCLLTNINPLGWL</sequence>
<evidence type="ECO:0000313" key="3">
    <source>
        <dbReference type="Proteomes" id="UP001320544"/>
    </source>
</evidence>
<evidence type="ECO:0000256" key="1">
    <source>
        <dbReference type="SAM" id="Phobius"/>
    </source>
</evidence>
<keyword evidence="1" id="KW-0812">Transmembrane</keyword>
<reference evidence="2 3" key="1">
    <citation type="submission" date="2022-01" db="EMBL/GenBank/DDBJ databases">
        <title>Novel bile acid biosynthetic pathways are enriched in the microbiome of centenarians.</title>
        <authorList>
            <person name="Sato Y."/>
            <person name="Atarashi K."/>
            <person name="Plichta R.D."/>
            <person name="Arai Y."/>
            <person name="Sasajima S."/>
            <person name="Kearney M.S."/>
            <person name="Suda W."/>
            <person name="Takeshita K."/>
            <person name="Sasaki T."/>
            <person name="Okamoto S."/>
            <person name="Skelly N.A."/>
            <person name="Okamura Y."/>
            <person name="Vlamakis H."/>
            <person name="Li Y."/>
            <person name="Tanoue T."/>
            <person name="Takei H."/>
            <person name="Nittono H."/>
            <person name="Narushima S."/>
            <person name="Irie J."/>
            <person name="Itoh H."/>
            <person name="Moriya K."/>
            <person name="Sugiura Y."/>
            <person name="Suematsu M."/>
            <person name="Moritoki N."/>
            <person name="Shibata S."/>
            <person name="Littman R.D."/>
            <person name="Fischbach A.M."/>
            <person name="Uwamino Y."/>
            <person name="Inoue T."/>
            <person name="Honda A."/>
            <person name="Hattori M."/>
            <person name="Murai T."/>
            <person name="Xavier J.R."/>
            <person name="Hirose N."/>
            <person name="Honda K."/>
        </authorList>
    </citation>
    <scope>NUCLEOTIDE SEQUENCE [LARGE SCALE GENOMIC DNA]</scope>
    <source>
        <strain evidence="2 3">CE91-St30</strain>
    </source>
</reference>
<name>A0ABM7WLE8_9ACTN</name>
<protein>
    <submittedName>
        <fullName evidence="2">Uncharacterized protein</fullName>
    </submittedName>
</protein>
<proteinExistence type="predicted"/>
<dbReference type="RefSeq" id="WP_102379695.1">
    <property type="nucleotide sequence ID" value="NZ_AP025564.1"/>
</dbReference>
<keyword evidence="3" id="KW-1185">Reference proteome</keyword>
<keyword evidence="1" id="KW-1133">Transmembrane helix</keyword>